<evidence type="ECO:0000313" key="2">
    <source>
        <dbReference type="EMBL" id="KAJ1175107.1"/>
    </source>
</evidence>
<evidence type="ECO:0000256" key="1">
    <source>
        <dbReference type="SAM" id="MobiDB-lite"/>
    </source>
</evidence>
<evidence type="ECO:0000313" key="3">
    <source>
        <dbReference type="Proteomes" id="UP001066276"/>
    </source>
</evidence>
<protein>
    <submittedName>
        <fullName evidence="2">Uncharacterized protein</fullName>
    </submittedName>
</protein>
<keyword evidence="3" id="KW-1185">Reference proteome</keyword>
<comment type="caution">
    <text evidence="2">The sequence shown here is derived from an EMBL/GenBank/DDBJ whole genome shotgun (WGS) entry which is preliminary data.</text>
</comment>
<dbReference type="EMBL" id="JANPWB010000006">
    <property type="protein sequence ID" value="KAJ1175107.1"/>
    <property type="molecule type" value="Genomic_DNA"/>
</dbReference>
<reference evidence="2" key="1">
    <citation type="journal article" date="2022" name="bioRxiv">
        <title>Sequencing and chromosome-scale assembly of the giantPleurodeles waltlgenome.</title>
        <authorList>
            <person name="Brown T."/>
            <person name="Elewa A."/>
            <person name="Iarovenko S."/>
            <person name="Subramanian E."/>
            <person name="Araus A.J."/>
            <person name="Petzold A."/>
            <person name="Susuki M."/>
            <person name="Suzuki K.-i.T."/>
            <person name="Hayashi T."/>
            <person name="Toyoda A."/>
            <person name="Oliveira C."/>
            <person name="Osipova E."/>
            <person name="Leigh N.D."/>
            <person name="Simon A."/>
            <person name="Yun M.H."/>
        </authorList>
    </citation>
    <scope>NUCLEOTIDE SEQUENCE</scope>
    <source>
        <strain evidence="2">20211129_DDA</strain>
        <tissue evidence="2">Liver</tissue>
    </source>
</reference>
<sequence length="140" mass="14929">MQRRLDPKKRPLLVKVQHSGFEGFGSCLPGAAHALDTGLLRGELSRSPTASAARTIMDKRLLWLTNSPRAHSAAGVTALSVPPSAAKSAAALRLRGGGPFQLEKDHGPSQGSTSHVGRSQDWGRSDQHYFKAVHSEAPDT</sequence>
<proteinExistence type="predicted"/>
<accession>A0AAV7TF18</accession>
<dbReference type="Proteomes" id="UP001066276">
    <property type="component" value="Chromosome 3_2"/>
</dbReference>
<organism evidence="2 3">
    <name type="scientific">Pleurodeles waltl</name>
    <name type="common">Iberian ribbed newt</name>
    <dbReference type="NCBI Taxonomy" id="8319"/>
    <lineage>
        <taxon>Eukaryota</taxon>
        <taxon>Metazoa</taxon>
        <taxon>Chordata</taxon>
        <taxon>Craniata</taxon>
        <taxon>Vertebrata</taxon>
        <taxon>Euteleostomi</taxon>
        <taxon>Amphibia</taxon>
        <taxon>Batrachia</taxon>
        <taxon>Caudata</taxon>
        <taxon>Salamandroidea</taxon>
        <taxon>Salamandridae</taxon>
        <taxon>Pleurodelinae</taxon>
        <taxon>Pleurodeles</taxon>
    </lineage>
</organism>
<feature type="compositionally biased region" description="Basic and acidic residues" evidence="1">
    <location>
        <begin position="121"/>
        <end position="140"/>
    </location>
</feature>
<dbReference type="AlphaFoldDB" id="A0AAV7TF18"/>
<feature type="region of interest" description="Disordered" evidence="1">
    <location>
        <begin position="90"/>
        <end position="140"/>
    </location>
</feature>
<gene>
    <name evidence="2" type="ORF">NDU88_000398</name>
</gene>
<name>A0AAV7TF18_PLEWA</name>